<dbReference type="Gene3D" id="1.25.40.10">
    <property type="entry name" value="Tetratricopeptide repeat domain"/>
    <property type="match status" value="1"/>
</dbReference>
<dbReference type="InterPro" id="IPR050330">
    <property type="entry name" value="Bact_OuterMem_StrucFunc"/>
</dbReference>
<dbReference type="CDD" id="cd07185">
    <property type="entry name" value="OmpA_C-like"/>
    <property type="match status" value="1"/>
</dbReference>
<dbReference type="Proteomes" id="UP001595792">
    <property type="component" value="Unassembled WGS sequence"/>
</dbReference>
<dbReference type="InterPro" id="IPR006664">
    <property type="entry name" value="OMP_bac"/>
</dbReference>
<dbReference type="EMBL" id="JBHSBY010000123">
    <property type="protein sequence ID" value="MFC4197648.1"/>
    <property type="molecule type" value="Genomic_DNA"/>
</dbReference>
<dbReference type="RefSeq" id="WP_378961283.1">
    <property type="nucleotide sequence ID" value="NZ_JBHRXC010000016.1"/>
</dbReference>
<comment type="subcellular location">
    <subcellularLocation>
        <location evidence="1">Cell outer membrane</location>
    </subcellularLocation>
</comment>
<keyword evidence="2 4" id="KW-0472">Membrane</keyword>
<dbReference type="InterPro" id="IPR006665">
    <property type="entry name" value="OmpA-like"/>
</dbReference>
<evidence type="ECO:0000259" key="5">
    <source>
        <dbReference type="PROSITE" id="PS51123"/>
    </source>
</evidence>
<evidence type="ECO:0000256" key="2">
    <source>
        <dbReference type="ARBA" id="ARBA00023136"/>
    </source>
</evidence>
<dbReference type="SUPFAM" id="SSF82171">
    <property type="entry name" value="DPP6 N-terminal domain-like"/>
    <property type="match status" value="1"/>
</dbReference>
<comment type="caution">
    <text evidence="6">The sequence shown here is derived from an EMBL/GenBank/DDBJ whole genome shotgun (WGS) entry which is preliminary data.</text>
</comment>
<dbReference type="InterPro" id="IPR011659">
    <property type="entry name" value="WD40"/>
</dbReference>
<feature type="domain" description="OmpA-like" evidence="5">
    <location>
        <begin position="533"/>
        <end position="654"/>
    </location>
</feature>
<dbReference type="SUPFAM" id="SSF48452">
    <property type="entry name" value="TPR-like"/>
    <property type="match status" value="1"/>
</dbReference>
<keyword evidence="7" id="KW-1185">Reference proteome</keyword>
<name>A0ABV8NNV5_9SPHI</name>
<dbReference type="PANTHER" id="PTHR30329">
    <property type="entry name" value="STATOR ELEMENT OF FLAGELLAR MOTOR COMPLEX"/>
    <property type="match status" value="1"/>
</dbReference>
<reference evidence="7" key="1">
    <citation type="journal article" date="2019" name="Int. J. Syst. Evol. Microbiol.">
        <title>The Global Catalogue of Microorganisms (GCM) 10K type strain sequencing project: providing services to taxonomists for standard genome sequencing and annotation.</title>
        <authorList>
            <consortium name="The Broad Institute Genomics Platform"/>
            <consortium name="The Broad Institute Genome Sequencing Center for Infectious Disease"/>
            <person name="Wu L."/>
            <person name="Ma J."/>
        </authorList>
    </citation>
    <scope>NUCLEOTIDE SEQUENCE [LARGE SCALE GENOMIC DNA]</scope>
    <source>
        <strain evidence="7">CCM 8689</strain>
    </source>
</reference>
<evidence type="ECO:0000256" key="3">
    <source>
        <dbReference type="ARBA" id="ARBA00023237"/>
    </source>
</evidence>
<keyword evidence="3" id="KW-0998">Cell outer membrane</keyword>
<dbReference type="InterPro" id="IPR011990">
    <property type="entry name" value="TPR-like_helical_dom_sf"/>
</dbReference>
<evidence type="ECO:0000313" key="7">
    <source>
        <dbReference type="Proteomes" id="UP001595792"/>
    </source>
</evidence>
<evidence type="ECO:0000313" key="6">
    <source>
        <dbReference type="EMBL" id="MFC4197648.1"/>
    </source>
</evidence>
<gene>
    <name evidence="6" type="ORF">ACFOUY_13170</name>
</gene>
<dbReference type="Pfam" id="PF07676">
    <property type="entry name" value="PD40"/>
    <property type="match status" value="2"/>
</dbReference>
<accession>A0ABV8NNV5</accession>
<dbReference type="InterPro" id="IPR036737">
    <property type="entry name" value="OmpA-like_sf"/>
</dbReference>
<dbReference type="SUPFAM" id="SSF103088">
    <property type="entry name" value="OmpA-like"/>
    <property type="match status" value="1"/>
</dbReference>
<evidence type="ECO:0000256" key="4">
    <source>
        <dbReference type="PROSITE-ProRule" id="PRU00473"/>
    </source>
</evidence>
<dbReference type="PROSITE" id="PS51123">
    <property type="entry name" value="OMPA_2"/>
    <property type="match status" value="1"/>
</dbReference>
<dbReference type="PANTHER" id="PTHR30329:SF21">
    <property type="entry name" value="LIPOPROTEIN YIAD-RELATED"/>
    <property type="match status" value="1"/>
</dbReference>
<proteinExistence type="predicted"/>
<sequence>MKIQSVKLIIIATLLVLTNLSAFSQYIIKEADTQYELYNYTKAVSLYKKAYDKKPSLKAAQRIADIYNRQRNFAEAEKWYAIASADKNAKGDDILRLAKALKNTGKYTEARAQYLHYLQMEKGASGENESMWLQSLDSAVKWSGQPLNIAVSNQKILNSPSSDWGANVYNSTIIFTSDRAGKSLQPVKRPFLKFDGKRVPENEVYGWTGNGYLKVYQQKGQDSASLFPLSLLSAYHVGPACFTSDGKRVCFAATKIDDSISYSKSKVLGGKLGTARIEIFYSEISSQGEWGAILPVPFNRPKEYSVGDPFVSADGRTLYFSSDMPGGKGGTDIYMAQQSADGVWSSPVNLVTINSPGNERTPALGTDGSLYFSSDGWIGLGGLDIFKSHHTGSAYLAPVNLGVPLNSPQDDFAFIPVGTRTGYLSSNRIGGAGQDDIYQWEDKDSKKINLAGVARDKVTNALLDKVTIYLHKPDGSKLTVTSNAKGEFNLPLSASSVFSIKAEKIGYSPLVDSVSTIGIADLNLNKTLYLEPLMVNRAIILENVYYDFNKSDIRPDAANGLDKLVTTMLDNPTVHIHLSSHTDSRGPEKFNYNLSKARAKSAVDYLINKGVAGSRISAEGYGETRLLNKCSDGIKCSEQQHQLNRRTEIKITKL</sequence>
<organism evidence="6 7">
    <name type="scientific">Pedobacter jamesrossensis</name>
    <dbReference type="NCBI Taxonomy" id="1908238"/>
    <lineage>
        <taxon>Bacteria</taxon>
        <taxon>Pseudomonadati</taxon>
        <taxon>Bacteroidota</taxon>
        <taxon>Sphingobacteriia</taxon>
        <taxon>Sphingobacteriales</taxon>
        <taxon>Sphingobacteriaceae</taxon>
        <taxon>Pedobacter</taxon>
    </lineage>
</organism>
<evidence type="ECO:0000256" key="1">
    <source>
        <dbReference type="ARBA" id="ARBA00004442"/>
    </source>
</evidence>
<protein>
    <submittedName>
        <fullName evidence="6">OmpA family protein</fullName>
    </submittedName>
</protein>
<dbReference type="Gene3D" id="3.30.1330.60">
    <property type="entry name" value="OmpA-like domain"/>
    <property type="match status" value="1"/>
</dbReference>
<dbReference type="PRINTS" id="PR01021">
    <property type="entry name" value="OMPADOMAIN"/>
</dbReference>
<dbReference type="Pfam" id="PF00691">
    <property type="entry name" value="OmpA"/>
    <property type="match status" value="1"/>
</dbReference>